<feature type="domain" description="Spore protein YkvP/CgeB glycosyl transferase-like" evidence="1">
    <location>
        <begin position="911"/>
        <end position="1033"/>
    </location>
</feature>
<keyword evidence="3" id="KW-0808">Transferase</keyword>
<accession>A0ABY4VDL9</accession>
<dbReference type="SUPFAM" id="SSF53756">
    <property type="entry name" value="UDP-Glycosyltransferase/glycogen phosphorylase"/>
    <property type="match status" value="1"/>
</dbReference>
<dbReference type="InterPro" id="IPR028098">
    <property type="entry name" value="Glyco_trans_4-like_N"/>
</dbReference>
<reference evidence="3" key="1">
    <citation type="submission" date="2022-02" db="EMBL/GenBank/DDBJ databases">
        <title>Coral-associated bacteria.</title>
        <authorList>
            <person name="Tang K."/>
            <person name="Wang X."/>
        </authorList>
    </citation>
    <scope>NUCLEOTIDE SEQUENCE</scope>
    <source>
        <strain evidence="3">SCSIO 43006</strain>
    </source>
</reference>
<name>A0ABY4VDL9_9GAMM</name>
<feature type="domain" description="Glycosyltransferase subfamily 4-like N-terminal" evidence="2">
    <location>
        <begin position="40"/>
        <end position="219"/>
    </location>
</feature>
<dbReference type="Pfam" id="PF13524">
    <property type="entry name" value="Glyco_trans_1_2"/>
    <property type="match status" value="1"/>
</dbReference>
<dbReference type="EC" id="2.4.-.-" evidence="3"/>
<protein>
    <submittedName>
        <fullName evidence="3">Glycosyltransferase</fullName>
        <ecNumber evidence="3">2.4.-.-</ecNumber>
    </submittedName>
</protein>
<dbReference type="PANTHER" id="PTHR45947:SF3">
    <property type="entry name" value="SULFOQUINOVOSYL TRANSFERASE SQD2"/>
    <property type="match status" value="1"/>
</dbReference>
<dbReference type="Gene3D" id="3.40.50.2000">
    <property type="entry name" value="Glycogen Phosphorylase B"/>
    <property type="match status" value="3"/>
</dbReference>
<dbReference type="PANTHER" id="PTHR45947">
    <property type="entry name" value="SULFOQUINOVOSYL TRANSFERASE SQD2"/>
    <property type="match status" value="1"/>
</dbReference>
<dbReference type="InterPro" id="IPR050194">
    <property type="entry name" value="Glycosyltransferase_grp1"/>
</dbReference>
<dbReference type="RefSeq" id="WP_252084731.1">
    <property type="nucleotide sequence ID" value="NZ_CP092418.1"/>
</dbReference>
<gene>
    <name evidence="3" type="ORF">MJO52_04370</name>
</gene>
<sequence length="1150" mass="131449">MDVLLKHAETLARHPVNGLYTPIDKRIAYIVSHGQSYASNGYAVRTQEVAKELNSHGFETLCIVRPGRPWELGAKKNIINAEAEIDGVLYIHSRWHNDQTPADETAHLEACVARFVELFQVYRPAVVLAASDYIIGLPAWIAAKRLNLPFYNEVRGFWELSRAAREPNFENTSFFKIEAERNSFVSKQALEVFTLNLAMRSELVDRGVSANKIHAIPNGINSFPKKNPEDDNLRLKLGIESHDRVIGYVGSLNFYEGLDLLMDSCAELIEQGENIKLLVVGDEQPVNDFITADQRLASKPWLIQVGRVAHEKVADYYALIETVVIPRKKMPVCELVSPMKLVEAMAYGKRIVISDVIPLAENDNKYEDLITFKAEVPSHLTQCLQESLRKPATQNSVINDLTLATRILPLVNILKGLNSKNCERKESNNNSNPRELIKKIEPLPLANKEPIWFQIQVVPGQELVIDANIEYQDSLKLHKHHKRKAVMLLKSKDMNGNEIDQPLGKLAKSTHLDSYFKYLESDKGLEERHKFVIPKGVEQIELGFCAFNYQEGEIVIVREFSVREFQAFNKKKDLIELNQEPLWENFRVNEFIPHSLNAKLKFEKSEDKHSKSIIVRVKYFDKEKKEIPGPYSGLPLSKTVGSFSYISAKEERIVQLMPPKGAVEAAIGLQRWNAKSKVWLDGNFILESEIKVNPTIKTPSVNSREETKTPLRKLSDIKVAAILDEFTMECFRPEVNLTLITPSNWREKLEKKHPDFLFVESCWFGNGNSWSGLMYGYTSNGPNRMDELIKVITYCRQKGIPSIFWAKEDPVHYKRFAPTAKLFDYVYTSDANMIPAYKKDYGIDAQALSFFCQPKVHNPICMSPRNNKAAFAGSYYSDKKERCENFHTIVAGLKQAGINYDIYDRCLKRGTAHLQFPKKYKSHVVGYLEPHEMSKAYKSYRYTINLNTVKHSPTMFARRVYESLACGTPVISNYSEGVITQFGGIVCASDNQREISDFLNHLKNPEEYQRISNAGVRETLGRHTLADRLEQVCERLGILVEPHLPIINVVYTVGSDEEIEIARNAFQKQSYHRKRLVVNLKNSNLLHSYLNRNTDEEIFRVLTEFAKPIDGVELKMDLQDTYSKNFIEDEAIKTQFQVEQSNQSNREFAA</sequence>
<dbReference type="Proteomes" id="UP001055658">
    <property type="component" value="Chromosome"/>
</dbReference>
<keyword evidence="3" id="KW-0328">Glycosyltransferase</keyword>
<dbReference type="EMBL" id="CP092418">
    <property type="protein sequence ID" value="USD22372.1"/>
    <property type="molecule type" value="Genomic_DNA"/>
</dbReference>
<evidence type="ECO:0000259" key="1">
    <source>
        <dbReference type="Pfam" id="PF13524"/>
    </source>
</evidence>
<keyword evidence="4" id="KW-1185">Reference proteome</keyword>
<dbReference type="GO" id="GO:0016757">
    <property type="term" value="F:glycosyltransferase activity"/>
    <property type="evidence" value="ECO:0007669"/>
    <property type="project" value="UniProtKB-KW"/>
</dbReference>
<evidence type="ECO:0000259" key="2">
    <source>
        <dbReference type="Pfam" id="PF13579"/>
    </source>
</evidence>
<evidence type="ECO:0000313" key="3">
    <source>
        <dbReference type="EMBL" id="USD22372.1"/>
    </source>
</evidence>
<dbReference type="Pfam" id="PF13692">
    <property type="entry name" value="Glyco_trans_1_4"/>
    <property type="match status" value="1"/>
</dbReference>
<evidence type="ECO:0000313" key="4">
    <source>
        <dbReference type="Proteomes" id="UP001055658"/>
    </source>
</evidence>
<dbReference type="InterPro" id="IPR055259">
    <property type="entry name" value="YkvP/CgeB_Glyco_trans-like"/>
</dbReference>
<organism evidence="3 4">
    <name type="scientific">Microbulbifer variabilis</name>
    <dbReference type="NCBI Taxonomy" id="266805"/>
    <lineage>
        <taxon>Bacteria</taxon>
        <taxon>Pseudomonadati</taxon>
        <taxon>Pseudomonadota</taxon>
        <taxon>Gammaproteobacteria</taxon>
        <taxon>Cellvibrionales</taxon>
        <taxon>Microbulbiferaceae</taxon>
        <taxon>Microbulbifer</taxon>
    </lineage>
</organism>
<proteinExistence type="predicted"/>
<dbReference type="Pfam" id="PF13579">
    <property type="entry name" value="Glyco_trans_4_4"/>
    <property type="match status" value="1"/>
</dbReference>